<name>A0A2N6K3B6_FISMU</name>
<dbReference type="Pfam" id="PF04966">
    <property type="entry name" value="OprB"/>
    <property type="match status" value="2"/>
</dbReference>
<dbReference type="PROSITE" id="PS51272">
    <property type="entry name" value="SLH"/>
    <property type="match status" value="1"/>
</dbReference>
<dbReference type="InterPro" id="IPR001119">
    <property type="entry name" value="SLH_dom"/>
</dbReference>
<dbReference type="GO" id="GO:0015288">
    <property type="term" value="F:porin activity"/>
    <property type="evidence" value="ECO:0007669"/>
    <property type="project" value="InterPro"/>
</dbReference>
<evidence type="ECO:0000256" key="3">
    <source>
        <dbReference type="SAM" id="MobiDB-lite"/>
    </source>
</evidence>
<dbReference type="PANTHER" id="PTHR43308:SF1">
    <property type="entry name" value="OUTER MEMBRANE PROTEIN ALPHA"/>
    <property type="match status" value="1"/>
</dbReference>
<feature type="compositionally biased region" description="Basic and acidic residues" evidence="3">
    <location>
        <begin position="81"/>
        <end position="97"/>
    </location>
</feature>
<dbReference type="Gene3D" id="2.40.160.180">
    <property type="entry name" value="Carbohydrate-selective porin OprB"/>
    <property type="match status" value="1"/>
</dbReference>
<feature type="region of interest" description="Disordered" evidence="3">
    <location>
        <begin position="631"/>
        <end position="660"/>
    </location>
</feature>
<evidence type="ECO:0000256" key="2">
    <source>
        <dbReference type="RuleBase" id="RU363072"/>
    </source>
</evidence>
<organism evidence="5 6">
    <name type="scientific">Fischerella muscicola CCMEE 5323</name>
    <dbReference type="NCBI Taxonomy" id="2019572"/>
    <lineage>
        <taxon>Bacteria</taxon>
        <taxon>Bacillati</taxon>
        <taxon>Cyanobacteriota</taxon>
        <taxon>Cyanophyceae</taxon>
        <taxon>Nostocales</taxon>
        <taxon>Hapalosiphonaceae</taxon>
        <taxon>Fischerella</taxon>
    </lineage>
</organism>
<feature type="region of interest" description="Disordered" evidence="3">
    <location>
        <begin position="78"/>
        <end position="103"/>
    </location>
</feature>
<dbReference type="InterPro" id="IPR051465">
    <property type="entry name" value="Cell_Envelope_Struct_Comp"/>
</dbReference>
<dbReference type="InterPro" id="IPR038673">
    <property type="entry name" value="OprB_sf"/>
</dbReference>
<dbReference type="InterPro" id="IPR007049">
    <property type="entry name" value="Carb-sel_porin_OprB"/>
</dbReference>
<dbReference type="Proteomes" id="UP000235036">
    <property type="component" value="Unassembled WGS sequence"/>
</dbReference>
<gene>
    <name evidence="5" type="ORF">CEN44_11900</name>
</gene>
<dbReference type="RefSeq" id="WP_016870241.1">
    <property type="nucleotide sequence ID" value="NZ_CAWNVR010000351.1"/>
</dbReference>
<accession>A0A2N6K3B6</accession>
<evidence type="ECO:0000259" key="4">
    <source>
        <dbReference type="PROSITE" id="PS51272"/>
    </source>
</evidence>
<evidence type="ECO:0000256" key="1">
    <source>
        <dbReference type="ARBA" id="ARBA00008769"/>
    </source>
</evidence>
<evidence type="ECO:0000313" key="6">
    <source>
        <dbReference type="Proteomes" id="UP000235036"/>
    </source>
</evidence>
<feature type="domain" description="SLH" evidence="4">
    <location>
        <begin position="109"/>
        <end position="173"/>
    </location>
</feature>
<dbReference type="GO" id="GO:0016020">
    <property type="term" value="C:membrane"/>
    <property type="evidence" value="ECO:0007669"/>
    <property type="project" value="InterPro"/>
</dbReference>
<keyword evidence="6" id="KW-1185">Reference proteome</keyword>
<dbReference type="AlphaFoldDB" id="A0A2N6K3B6"/>
<dbReference type="GO" id="GO:0008643">
    <property type="term" value="P:carbohydrate transport"/>
    <property type="evidence" value="ECO:0007669"/>
    <property type="project" value="InterPro"/>
</dbReference>
<evidence type="ECO:0000313" key="5">
    <source>
        <dbReference type="EMBL" id="PLZ89966.1"/>
    </source>
</evidence>
<protein>
    <submittedName>
        <fullName evidence="5">S-layer protein</fullName>
    </submittedName>
</protein>
<sequence>MIGKKYLLLSGASAILLFLSITTAEAVEQPILEEDTLQSTHTNVAQLSKKELFPSKKKQRGNSFDWIEQNTTLQSDLNDAEQSKNRMADVSQLKDDGNTPTDSIEQVTSVSQLSDVRPTDWAFAALQSLVERYGVIAGYPDGTFRGNRPMTRYEFAAGLNAALDKINELTAAGAEDKVRKEDLITLQKLQEEFATELATLRGRVDTLEAHTAELEANQFSTTTVLGGEVIFAVSSAFGGDPPGGCRIFPDDQGYFFDTLTGGRGPGDRNDDDEVDCGNRKEASRNTVFSHLTRLGLQTSFTGKDVLRTYLTTGDFDNGGFTNPESLNTYMARFSHQAGLNNQVFLDLLEYRFPAFNDKVVFSVIPFGFELSSVLSANSPYFDTGRGSISRFGQLNPILRIGGPMDAGVGFDWTIADPLRLQVAYGTRNSSDTETGFIGADHSALGVQLVVKPTERILTGISYVNAYSSDGSLGTYTGSVNAETAGLWSGSSIPSDEFNSPGVPLEQQLNAPSGFGPCCGNYIGDLPAQINAVGGSFQWRVTDQLTLGAWGGYMFTNFLEALPNDSVLGDSAGKKPYGTSATYLFSVGISDPFGREGDLFGFLFGMPPKLVSAGPETDGTPVPFFEQVVREEEATPVTDNNDNLNTNSEFTTDGQRTEDPGVLPKKVGVKDKATSLHFEVFYRFRVSDNVWITPGFFVVTNPGHIADNDTIFVGTLRTTFRF</sequence>
<dbReference type="InterPro" id="IPR047684">
    <property type="entry name" value="Por_som-like"/>
</dbReference>
<feature type="signal peptide" evidence="2">
    <location>
        <begin position="1"/>
        <end position="26"/>
    </location>
</feature>
<reference evidence="5 6" key="1">
    <citation type="submission" date="2017-08" db="EMBL/GenBank/DDBJ databases">
        <title>Genomes of Fischerella (Mastigocladus) sp. strains.</title>
        <authorList>
            <person name="Miller S.R."/>
        </authorList>
    </citation>
    <scope>NUCLEOTIDE SEQUENCE [LARGE SCALE GENOMIC DNA]</scope>
    <source>
        <strain evidence="5 6">CCMEE 5323</strain>
    </source>
</reference>
<proteinExistence type="inferred from homology"/>
<feature type="chain" id="PRO_5014493235" evidence="2">
    <location>
        <begin position="27"/>
        <end position="721"/>
    </location>
</feature>
<dbReference type="NCBIfam" id="NF033921">
    <property type="entry name" value="por_somb"/>
    <property type="match status" value="1"/>
</dbReference>
<dbReference type="EMBL" id="NRQW01000253">
    <property type="protein sequence ID" value="PLZ89966.1"/>
    <property type="molecule type" value="Genomic_DNA"/>
</dbReference>
<dbReference type="Pfam" id="PF00395">
    <property type="entry name" value="SLH"/>
    <property type="match status" value="1"/>
</dbReference>
<keyword evidence="2" id="KW-0732">Signal</keyword>
<comment type="similarity">
    <text evidence="1 2">Belongs to the OprB family.</text>
</comment>
<comment type="caution">
    <text evidence="5">The sequence shown here is derived from an EMBL/GenBank/DDBJ whole genome shotgun (WGS) entry which is preliminary data.</text>
</comment>
<feature type="compositionally biased region" description="Polar residues" evidence="3">
    <location>
        <begin position="636"/>
        <end position="653"/>
    </location>
</feature>
<dbReference type="PANTHER" id="PTHR43308">
    <property type="entry name" value="OUTER MEMBRANE PROTEIN ALPHA-RELATED"/>
    <property type="match status" value="1"/>
</dbReference>